<dbReference type="InterPro" id="IPR051411">
    <property type="entry name" value="Polyketide_trans_af380"/>
</dbReference>
<keyword evidence="3" id="KW-1185">Reference proteome</keyword>
<organism evidence="2 3">
    <name type="scientific">Pedobacter ginsengiterrae</name>
    <dbReference type="NCBI Taxonomy" id="871696"/>
    <lineage>
        <taxon>Bacteria</taxon>
        <taxon>Pseudomonadati</taxon>
        <taxon>Bacteroidota</taxon>
        <taxon>Sphingobacteriia</taxon>
        <taxon>Sphingobacteriales</taxon>
        <taxon>Sphingobacteriaceae</taxon>
        <taxon>Pedobacter</taxon>
    </lineage>
</organism>
<evidence type="ECO:0000313" key="2">
    <source>
        <dbReference type="EMBL" id="GAA3984870.1"/>
    </source>
</evidence>
<dbReference type="GO" id="GO:0016787">
    <property type="term" value="F:hydrolase activity"/>
    <property type="evidence" value="ECO:0007669"/>
    <property type="project" value="UniProtKB-KW"/>
</dbReference>
<dbReference type="InterPro" id="IPR002925">
    <property type="entry name" value="Dienelactn_hydro"/>
</dbReference>
<dbReference type="Pfam" id="PF01738">
    <property type="entry name" value="DLH"/>
    <property type="match status" value="1"/>
</dbReference>
<gene>
    <name evidence="2" type="ORF">GCM10022246_40660</name>
</gene>
<dbReference type="Gene3D" id="3.40.50.1820">
    <property type="entry name" value="alpha/beta hydrolase"/>
    <property type="match status" value="1"/>
</dbReference>
<dbReference type="EMBL" id="BAABAK010000022">
    <property type="protein sequence ID" value="GAA3984870.1"/>
    <property type="molecule type" value="Genomic_DNA"/>
</dbReference>
<keyword evidence="2" id="KW-0378">Hydrolase</keyword>
<dbReference type="PANTHER" id="PTHR47751:SF1">
    <property type="entry name" value="SUPERFAMILY HYDROLASE, PUTATIVE (AFU_ORTHOLOGUE AFUA_2G16580)-RELATED"/>
    <property type="match status" value="1"/>
</dbReference>
<dbReference type="PANTHER" id="PTHR47751">
    <property type="entry name" value="SUPERFAMILY HYDROLASE, PUTATIVE (AFU_ORTHOLOGUE AFUA_2G16580)-RELATED"/>
    <property type="match status" value="1"/>
</dbReference>
<dbReference type="RefSeq" id="WP_344770033.1">
    <property type="nucleotide sequence ID" value="NZ_BAABAK010000022.1"/>
</dbReference>
<proteinExistence type="predicted"/>
<dbReference type="InterPro" id="IPR029058">
    <property type="entry name" value="AB_hydrolase_fold"/>
</dbReference>
<dbReference type="SUPFAM" id="SSF53474">
    <property type="entry name" value="alpha/beta-Hydrolases"/>
    <property type="match status" value="1"/>
</dbReference>
<comment type="caution">
    <text evidence="2">The sequence shown here is derived from an EMBL/GenBank/DDBJ whole genome shotgun (WGS) entry which is preliminary data.</text>
</comment>
<reference evidence="3" key="1">
    <citation type="journal article" date="2019" name="Int. J. Syst. Evol. Microbiol.">
        <title>The Global Catalogue of Microorganisms (GCM) 10K type strain sequencing project: providing services to taxonomists for standard genome sequencing and annotation.</title>
        <authorList>
            <consortium name="The Broad Institute Genomics Platform"/>
            <consortium name="The Broad Institute Genome Sequencing Center for Infectious Disease"/>
            <person name="Wu L."/>
            <person name="Ma J."/>
        </authorList>
    </citation>
    <scope>NUCLEOTIDE SEQUENCE [LARGE SCALE GENOMIC DNA]</scope>
    <source>
        <strain evidence="3">JCM 17338</strain>
    </source>
</reference>
<accession>A0ABP7QM53</accession>
<protein>
    <submittedName>
        <fullName evidence="2">Alpha/beta hydrolase</fullName>
    </submittedName>
</protein>
<evidence type="ECO:0000313" key="3">
    <source>
        <dbReference type="Proteomes" id="UP001501081"/>
    </source>
</evidence>
<name>A0ABP7QM53_9SPHI</name>
<feature type="domain" description="Dienelactone hydrolase" evidence="1">
    <location>
        <begin position="65"/>
        <end position="183"/>
    </location>
</feature>
<dbReference type="Proteomes" id="UP001501081">
    <property type="component" value="Unassembled WGS sequence"/>
</dbReference>
<dbReference type="Gene3D" id="1.10.10.800">
    <property type="match status" value="1"/>
</dbReference>
<evidence type="ECO:0000259" key="1">
    <source>
        <dbReference type="Pfam" id="PF01738"/>
    </source>
</evidence>
<sequence length="353" mass="38799">MRNITSIIALAAFIVPTEFVYARSIEKKHEQNPWTLVYDGAIIKNEPGKVNIHPVTYKLSGIDIAANVYTPANYDASKKYPTVVVAHPNGGIKEQTAGLYAQRLAEAGYITMAEDASYQGASGGLPRHTDKPQFRTEDIRGMADFISQYAGADPSRLGVLGICGGGGYALKAAQSDKRFKAIATLSMFNSGEVRRNGFLNSQLNTIPERLKQASDARVQEAASGKILLTGVASVTDEEITKMPAGLYREGMDYYYRTHAHPNSTFLYTTSSLMDLMTWDATSQIELIDQPLLMIAGSNADTKYMTDDAIAKATNAKKKELYVIEGATHIQTYYKPEYVKQAVAKLNSFYQDNL</sequence>